<evidence type="ECO:0000256" key="15">
    <source>
        <dbReference type="ARBA" id="ARBA00079083"/>
    </source>
</evidence>
<feature type="disulfide bond" evidence="17">
    <location>
        <begin position="3864"/>
        <end position="3873"/>
    </location>
</feature>
<feature type="domain" description="Cadherin" evidence="23">
    <location>
        <begin position="2885"/>
        <end position="2995"/>
    </location>
</feature>
<feature type="domain" description="Cadherin" evidence="23">
    <location>
        <begin position="125"/>
        <end position="238"/>
    </location>
</feature>
<evidence type="ECO:0000256" key="1">
    <source>
        <dbReference type="ARBA" id="ARBA00004251"/>
    </source>
</evidence>
<feature type="domain" description="Cadherin" evidence="23">
    <location>
        <begin position="674"/>
        <end position="776"/>
    </location>
</feature>
<dbReference type="InterPro" id="IPR013320">
    <property type="entry name" value="ConA-like_dom_sf"/>
</dbReference>
<evidence type="ECO:0000256" key="12">
    <source>
        <dbReference type="ARBA" id="ARBA00023180"/>
    </source>
</evidence>
<feature type="disulfide bond" evidence="17">
    <location>
        <begin position="3902"/>
        <end position="3911"/>
    </location>
</feature>
<dbReference type="PROSITE" id="PS50025">
    <property type="entry name" value="LAM_G_DOMAIN"/>
    <property type="match status" value="2"/>
</dbReference>
<dbReference type="GO" id="GO:0016327">
    <property type="term" value="C:apicolateral plasma membrane"/>
    <property type="evidence" value="ECO:0007669"/>
    <property type="project" value="UniProtKB-ARBA"/>
</dbReference>
<feature type="domain" description="Cadherin" evidence="23">
    <location>
        <begin position="1634"/>
        <end position="1733"/>
    </location>
</feature>
<evidence type="ECO:0000256" key="14">
    <source>
        <dbReference type="ARBA" id="ARBA00072299"/>
    </source>
</evidence>
<feature type="domain" description="Cadherin" evidence="23">
    <location>
        <begin position="881"/>
        <end position="984"/>
    </location>
</feature>
<comment type="caution">
    <text evidence="17">Lacks conserved residue(s) required for the propagation of feature annotation.</text>
</comment>
<reference evidence="24" key="2">
    <citation type="submission" date="2022-06" db="UniProtKB">
        <authorList>
            <consortium name="EnsemblMetazoa"/>
        </authorList>
    </citation>
    <scope>IDENTIFICATION</scope>
    <source>
        <strain evidence="24">p50T (Dazao)</strain>
    </source>
</reference>
<keyword evidence="9 19" id="KW-1133">Transmembrane helix</keyword>
<feature type="domain" description="Cadherin" evidence="23">
    <location>
        <begin position="985"/>
        <end position="1088"/>
    </location>
</feature>
<feature type="domain" description="Cadherin" evidence="23">
    <location>
        <begin position="461"/>
        <end position="565"/>
    </location>
</feature>
<feature type="domain" description="Cadherin" evidence="23">
    <location>
        <begin position="3521"/>
        <end position="3626"/>
    </location>
</feature>
<feature type="domain" description="Cadherin" evidence="23">
    <location>
        <begin position="1409"/>
        <end position="1519"/>
    </location>
</feature>
<evidence type="ECO:0000256" key="7">
    <source>
        <dbReference type="ARBA" id="ARBA00022837"/>
    </source>
</evidence>
<dbReference type="FunFam" id="2.60.40.60:FF:000340">
    <property type="entry name" value="Protocadherin Fat 4"/>
    <property type="match status" value="1"/>
</dbReference>
<feature type="domain" description="Cadherin" evidence="23">
    <location>
        <begin position="2150"/>
        <end position="2255"/>
    </location>
</feature>
<dbReference type="Pfam" id="PF00054">
    <property type="entry name" value="Laminin_G_1"/>
    <property type="match status" value="1"/>
</dbReference>
<feature type="domain" description="Cadherin" evidence="23">
    <location>
        <begin position="566"/>
        <end position="673"/>
    </location>
</feature>
<keyword evidence="3 17" id="KW-0245">EGF-like domain</keyword>
<dbReference type="CDD" id="cd11304">
    <property type="entry name" value="Cadherin_repeat"/>
    <property type="match status" value="34"/>
</dbReference>
<feature type="domain" description="EGF-like" evidence="22">
    <location>
        <begin position="3876"/>
        <end position="3912"/>
    </location>
</feature>
<evidence type="ECO:0000256" key="17">
    <source>
        <dbReference type="PROSITE-ProRule" id="PRU00076"/>
    </source>
</evidence>
<dbReference type="GO" id="GO:0120035">
    <property type="term" value="P:regulation of plasma membrane bounded cell projection organization"/>
    <property type="evidence" value="ECO:0007669"/>
    <property type="project" value="UniProtKB-ARBA"/>
</dbReference>
<feature type="domain" description="Cadherin" evidence="23">
    <location>
        <begin position="3415"/>
        <end position="3520"/>
    </location>
</feature>
<dbReference type="PROSITE" id="PS50026">
    <property type="entry name" value="EGF_3"/>
    <property type="match status" value="4"/>
</dbReference>
<dbReference type="GO" id="GO:0040008">
    <property type="term" value="P:regulation of growth"/>
    <property type="evidence" value="ECO:0007669"/>
    <property type="project" value="UniProtKB-ARBA"/>
</dbReference>
<evidence type="ECO:0000259" key="22">
    <source>
        <dbReference type="PROSITE" id="PS50026"/>
    </source>
</evidence>
<feature type="domain" description="Cadherin" evidence="23">
    <location>
        <begin position="1833"/>
        <end position="1937"/>
    </location>
</feature>
<dbReference type="FunFam" id="2.60.40.60:FF:000286">
    <property type="entry name" value="Cadherin-related tumor suppressor"/>
    <property type="match status" value="1"/>
</dbReference>
<evidence type="ECO:0000256" key="16">
    <source>
        <dbReference type="PROSITE-ProRule" id="PRU00043"/>
    </source>
</evidence>
<evidence type="ECO:0000259" key="23">
    <source>
        <dbReference type="PROSITE" id="PS50268"/>
    </source>
</evidence>
<keyword evidence="11 17" id="KW-1015">Disulfide bond</keyword>
<keyword evidence="5 20" id="KW-0732">Signal</keyword>
<keyword evidence="25" id="KW-1185">Reference proteome</keyword>
<dbReference type="Pfam" id="PF00008">
    <property type="entry name" value="EGF"/>
    <property type="match status" value="2"/>
</dbReference>
<dbReference type="FunFam" id="2.60.40.60:FF:000134">
    <property type="entry name" value="protocadherin Fat 4"/>
    <property type="match status" value="1"/>
</dbReference>
<dbReference type="InterPro" id="IPR001881">
    <property type="entry name" value="EGF-like_Ca-bd_dom"/>
</dbReference>
<dbReference type="InterPro" id="IPR001791">
    <property type="entry name" value="Laminin_G"/>
</dbReference>
<dbReference type="GO" id="GO:0016318">
    <property type="term" value="P:ommatidial rotation"/>
    <property type="evidence" value="ECO:0007669"/>
    <property type="project" value="UniProtKB-ARBA"/>
</dbReference>
<dbReference type="FunFam" id="2.60.40.60:FF:000007">
    <property type="entry name" value="Protocadherin alpha 2"/>
    <property type="match status" value="1"/>
</dbReference>
<feature type="compositionally biased region" description="Polar residues" evidence="18">
    <location>
        <begin position="4758"/>
        <end position="4789"/>
    </location>
</feature>
<evidence type="ECO:0000256" key="6">
    <source>
        <dbReference type="ARBA" id="ARBA00022737"/>
    </source>
</evidence>
<keyword evidence="8" id="KW-0130">Cell adhesion</keyword>
<dbReference type="FunFam" id="2.60.40.60:FF:000035">
    <property type="entry name" value="Protocadherin Fat 3"/>
    <property type="match status" value="1"/>
</dbReference>
<dbReference type="PROSITE" id="PS50268">
    <property type="entry name" value="CADHERIN_2"/>
    <property type="match status" value="34"/>
</dbReference>
<feature type="domain" description="Cadherin" evidence="23">
    <location>
        <begin position="1744"/>
        <end position="1832"/>
    </location>
</feature>
<dbReference type="FunFam" id="2.10.25.10:FF:000012">
    <property type="entry name" value="Delta-like protein"/>
    <property type="match status" value="1"/>
</dbReference>
<feature type="domain" description="Cadherin" evidence="23">
    <location>
        <begin position="61"/>
        <end position="124"/>
    </location>
</feature>
<dbReference type="FunFam" id="2.60.40.60:FF:000321">
    <property type="entry name" value="Cadherin-related tumor suppressor"/>
    <property type="match status" value="1"/>
</dbReference>
<dbReference type="FunFam" id="2.60.40.60:FF:000037">
    <property type="entry name" value="FAT atypical cadherin 1"/>
    <property type="match status" value="1"/>
</dbReference>
<dbReference type="GO" id="GO:0007156">
    <property type="term" value="P:homophilic cell adhesion via plasma membrane adhesion molecules"/>
    <property type="evidence" value="ECO:0007669"/>
    <property type="project" value="InterPro"/>
</dbReference>
<feature type="domain" description="Cadherin" evidence="23">
    <location>
        <begin position="3309"/>
        <end position="3414"/>
    </location>
</feature>
<dbReference type="CDD" id="cd00054">
    <property type="entry name" value="EGF_CA"/>
    <property type="match status" value="4"/>
</dbReference>
<dbReference type="FunFam" id="2.60.40.60:FF:000118">
    <property type="entry name" value="protocadherin Fat 4"/>
    <property type="match status" value="1"/>
</dbReference>
<feature type="domain" description="Cadherin" evidence="23">
    <location>
        <begin position="2363"/>
        <end position="2467"/>
    </location>
</feature>
<dbReference type="CDD" id="cd00110">
    <property type="entry name" value="LamG"/>
    <property type="match status" value="2"/>
</dbReference>
<dbReference type="EnsemblMetazoa" id="XM_038014713.1">
    <property type="protein sequence ID" value="XP_037870641.1"/>
    <property type="gene ID" value="LOC101743456"/>
</dbReference>
<dbReference type="GeneID" id="101743456"/>
<dbReference type="Gene3D" id="2.10.25.10">
    <property type="entry name" value="Laminin"/>
    <property type="match status" value="4"/>
</dbReference>
<dbReference type="SMART" id="SM00181">
    <property type="entry name" value="EGF"/>
    <property type="match status" value="5"/>
</dbReference>
<dbReference type="CTD" id="33627"/>
<dbReference type="InterPro" id="IPR020894">
    <property type="entry name" value="Cadherin_CS"/>
</dbReference>
<feature type="chain" id="PRO_5035782742" description="Protocadherin-16" evidence="20">
    <location>
        <begin position="27"/>
        <end position="4999"/>
    </location>
</feature>
<feature type="domain" description="Cadherin" evidence="23">
    <location>
        <begin position="2468"/>
        <end position="2573"/>
    </location>
</feature>
<evidence type="ECO:0000256" key="2">
    <source>
        <dbReference type="ARBA" id="ARBA00022475"/>
    </source>
</evidence>
<feature type="domain" description="Cadherin" evidence="23">
    <location>
        <begin position="1198"/>
        <end position="1303"/>
    </location>
</feature>
<dbReference type="FunFam" id="2.60.40.60:FF:000101">
    <property type="entry name" value="FAT atypical cadherin 4"/>
    <property type="match status" value="1"/>
</dbReference>
<dbReference type="FunFam" id="2.60.40.60:FF:000024">
    <property type="entry name" value="FAT atypical cadherin 3"/>
    <property type="match status" value="1"/>
</dbReference>
<feature type="domain" description="Cadherin" evidence="23">
    <location>
        <begin position="3101"/>
        <end position="3205"/>
    </location>
</feature>
<feature type="domain" description="Laminin G" evidence="21">
    <location>
        <begin position="4259"/>
        <end position="4438"/>
    </location>
</feature>
<keyword evidence="10 19" id="KW-0472">Membrane</keyword>
<dbReference type="PRINTS" id="PR00205">
    <property type="entry name" value="CADHERIN"/>
</dbReference>
<dbReference type="SMART" id="SM00179">
    <property type="entry name" value="EGF_CA"/>
    <property type="match status" value="3"/>
</dbReference>
<reference evidence="25" key="1">
    <citation type="journal article" date="2008" name="Insect Biochem. Mol. Biol.">
        <title>The genome of a lepidopteran model insect, the silkworm Bombyx mori.</title>
        <authorList>
            <consortium name="International Silkworm Genome Consortium"/>
        </authorList>
    </citation>
    <scope>NUCLEOTIDE SEQUENCE [LARGE SCALE GENOMIC DNA]</scope>
    <source>
        <strain evidence="25">p50T</strain>
    </source>
</reference>
<sequence length="4999" mass="551012">MTRMWRWHVALAVLALLGGAGVTAVAEQMQSRAADTGVDLRVPEDQPIGTLVGRIPIKPGFTYRFNEPPKEFVLDPVSGEIRTNVVLDRETVDRYAFVVLSSQPTYPIEVRLRVTDVNDNYPEFPEPSIGVTLSESTAAGTKLLLDAATDKDLGENGITNDYRIIDGDTEGKFRLNVTVNPSGQTSYLHLETTGKLDRETTDFYVLNISARDGGNPPKFGYLQVNVSILDVNDNPPIFDQSDFSVSLNESVPPGTTVLKVTATDNDLGDNSKITYEVMDTEKQFAVDPESGVITTSRILNCPKYCSNATCNMTCVLTVIAKDHGVPRQDARTYVTVNLIDANDHNPIITFTYVPPTANFATVDENAKNGSLVAAITVTDLDAGLNGITSISIVAGNELNHFRLENSSSVYIVHVNGILDREEISKYNLTVVATDRGSPPRTTTSFLVIHVNDVNDHEPVFEKSEYSTILTELAPPGSYVASITATDEDTGVNAEIYYDFYDGNQQHWFEIDHLTGLVTTKTILDREVQGSVELNVSARDGGPNPKWAYTRLKVTILDENDEAPSFPQSQINATLPENIKPIKEILILTASDYDQGTNGSVSYYLPPSMERKYPNTFVLDPITGQLSTVTELDREKVAMYELQVLAKDQGFPPQSSTATVYLKVLDINDNDPVFYPRRYVASIGPEMTPGSKVLQIKAFDRDEGENSRIMFKLESGGDGYFEIEPWTGNIILQKDFRTAAETIYTLKISCKDKGNRKAFEDAIVEIIKMSQRKDLQFDGHNGYNFKVVEDEGLSTPNIGRYVGKVNAVISSDNLSYYIIEGDPNQVFKIDEKSGIITTESNVDREEKMTYYLKVMAKTGVAFGFTTVNISVLDVNDNYPFFIEDRDEIHIPENMAVGQEVLFARAADRDSGSNRTLFYKLTCNPENYFRISDTTGVIYLNKPISTEPGNVLLIEVTATDNGSPALATKNSISIIVDDINDHTPVFDHTSYETSLLESTLVNTRFFAISASDADLNLNGRISYDIEEGNTDEKFGIFPDGYLYVKSPLDREERDYYSLTIVATDHGTPPRSSQVPVVIHVLDENDNSPQFTNTTFIFKIKENEPPDTFVGKLTATDKDIGRNAELTFSLPIAQSDFKIDARNGFIKTLKTFDRETLAHNSGQNYITLTVTVSDNGKIKLYDSVRVTIYITDVNDNAPIFTRTPYKIEVSEGAAIGASIMRVYSTDADEGLNGDIYYKLVGGDDLRKFSLDEATGQLQIRKRLDRETKDQYRLTILAHDSGQFVQLSSTATVIIDVLDENDNAPVFFVTEKEVSVLETEPVNKKIIQFLARDADLGINSELQYSITSGNRKEAFFIDSYSGELFLHKKLDYEDLTSYVMNITATDSGSPSLSSSVLFTVNVIDANDNAPIFTNTAIVRQIREGIPKHTPIVTVTAEDPDSGLNGKVYYSITHQEPFNNKRHFAINNVTGVIHTLLPIDRESIDTFRITVAAYDRAEPPSIRLSAEKLVTVIVEDINDNAPVFVSMNAAVISSERMGRSANRGIFIMNVLARDLDSGTNGLVTYKLIHGGNDLFDLHRSNGALVLRYPPATPEARWNLVIKATDEAVLSEQKSTETYLNVIMGGNELDSIVWTNVGMVSVAENEPPGTAVLNLTNNYRSGLEYYIVNVTGNGRQVDRLFDIDSALGILSTAVSLDREAGTDRYEVEICAVTSVPPLKTATTKVEVVILDKNDSPPEFVNIPAAYMASEDLAPGQRVATITTEDPDTIGTITYTIQNEEPTPFTLDSSTGVLTLKDPLDRETVPEYKVIVRAEDGIQFTDVTITVQVTDTNDNPPVFKESAYSFDIPENAARGSVVGTVAAIDPDSGPNAQLTYTVISDWANDVFSLNPQTGVFTLTARLDYEEIQHYILVAQAQDSGHPSLSGTVTVYVNVIDLNDNAPLFDPMSFSNEILEDVTIGSSVVTVSATDSDSGLNGKIRYSITSGDENKDFGIADNGTIYTERYLDREKLPIYNLVVTARDSAKPPEPQLSSTVQVTIQLKDVNDMAPEFITPNVTSISENIPLNTVVMTIKAIDKDEGRNGYVEYFMMPNPEINGYFSLGNVDGIIRATGKLDRELKSNYIITVTAKDRGDPPNVTKMDIKISIIDENDNSPVFDPKQYSASVPENASIGASVLQVSATDVDEDANGRVRYSIASGDENRDFSISEDTGIVRVAKNLNFERKSRYLLSIKAEDCAKDDVRFDTAEIAISIQDINDNPPTFLDSPYLAYVMENVIPPNGGFIISILAYDADSPPFNNQVRYFIKEGDADVFKINASSGQISLLRTLDREVQDEYTLALVAMDTGSPPLTGSGTVKIIVQDVNDNSPEFERQSYKTSVKENLPSETMIFHAKATDKDTGNNAKIRYSVLGDKSERFKIDPNTGMLYTNETLDREEWDVYYLILMAQDSSTTDPRTATANLTIVVEDENDNTPTFPHPVYETQISERTMKGNFVFGVKATDNDIGLSKKIEYDLEGEHKHLFTINKETGVIKAKENLITYKDKSISSFNLVITAKDSGTPPKESSAELILILKSVRNFPKFSVTNKLSFTFSEDTPEGVLVTRLSATSPKSGPAGLLQYGIAGGNIGDALRVDQMSGEVFLTGKGLDYETMPLYEVWLEAKDSDNPPLKSFIEVEIKVTDANDNAPIIENSLYNATVLEEESPPQLVAVIHAFDYDSNENGRISYKLVNDYDETFSIDSETGEIYTNMALDRESIPYYEIIVEAEDHGLPQLSGTSTVIITVLDKNDNPPRFTRLFSVNVTENAEIGSFVIRVTSSDLDTGSNANATYSFVENIGNKFIIDPISGNVTVAGSLDREIQDEYILKVAAIDGAWRSETALTITIQDQNDNAPEFEYSYYSFNFPEMQFKNSFVGQVIATDRDKQGPNSIISYSLQQPSDLFSIDPATGEILSKFTMNYKRTSTNSSPENTYSVVVVATDNGKPPMSSECLVIINVVDANNNAPKFRDHEKLIPIPKEATIGEKIIKMKAEDNMDFGINAEVEYYVSGGNGSSYLTIDPNSGWIIVNKQFYYLGQYYELKIKATDRGVPPQSDETSIVFVVTGENMYSPKFTALSYQVIVPENEPVGSSILTIQASDEDNGPNGIIRYSISSGNEGNEFQIHSISGAISIMRPLDFDTIQEYRLNITANDLGFKSKKATATLTIILTDINDNAPFFNQTTYVAFLPENSPLNTFIYRVTAVDIDSPKNAIIKYYLNSNMLSLFYIDENTGEIYSKEVFDFEEKNLYDLTVRAENPDSSMKNTTNIIIHITGVNEYYPKFKQPVFHFDVSESAEVGTNVGVIQATDQDSGDDGIIYYLFVGSSNDKGFGINSQTGVIRVARYLDRETQNRVVLTVLAKNSGGIRGNDTDEAQVIISIQDGNDPPEFVRLNYEATVSEGAYIGHEVIQVQAVDKDVRPQNNQFSFSIIGGNIEQSFKIDPQNGKIEVARKLDREKLPAYSLIVGAIDTGSPPQTGTATVKIMLTDINDNGPIFDINSFEGSVYENEPPNTSITTLSATDPDLPPNGAPFTYSIIGGKHESFINVNKHTGVLSTARKIDREATPILEISIQIEDSGTPVMRSKYDILIKVLDRNDNPPTPRSVHVVVYAFNNKVPNGKIADVKPNDPDIIGDYKCKIIRDSTSDRTLSLLNIRSGCDLYTNTIKPGQGYSFSVLGNDGIHKDVISSVSVEYFSFDNTTVEESVTIRVMNMTATFFLTHFYRSLLEILNAKLDKNKETIFLYGVNEVPNYLDLTVALKGNNSISKKESTEHYLKNKEFEITTLLKHEITIGYYPCSSHRCQNGGLCTNSIKILEDTKIIDSSAIILSSPFVKHDYECHCAEGFMGKNCEKRQDPCSPNPCRYGGHCRKQGHDFLCTCPVRRDGKTCELEKNDVCSSSPCKNGGSCKESADGSSFFCLCRPGYRGNHCEALVDSCRPNPCLYGGICVSLKPGYKCSCSDGRYGTHCESTTFGFDELSYMQFPALDASTNDITIIFATTKPDALLLYNFGAQTGGRSDFIAIELLNGKPIFSFGGARTSITSVAISNPNKNLADGNWHKLTATRNGRVISLSTTSCTDHGDICMECEPGDDSCYNDDTGQAGTLNFNNEPLLIGGIHKADPLLERPGQVHSDDFVGCMHSITINGRLLNLSNPLNSRGVEANCGRSEKGTCYKKAMCGLGECIDRWKSNLCKCDGTFIAPDCSAALQSISVGETGLISFSISEKHRRMQLLDTFYSGNTMWEKHANKVLSKINTRTNSPAKMLSFLFRTHRKDGILFYAATEKYFTLIELHEGKVSYTSKQNSVVNMTQNEQNDVSDGTWHNITLLSFGRSIRLLVDNNDVGEELDAAGVHDFLDPYLTVMSLGGVKAELLMTSSQNKFEGCLANFSINNEIQPFAGNGSIFKETILKGKILNGCHSAFGIGAAQNPDPLRIGITLVIVFFVILLVAISVSIIFYRLRKQKKEKVGGSTGKMNAVHSKQNGGTSMSNAPNLIAGTNESLMNRGLHNNDTSLNSYISESVDITRNVGHIVGPELLSKKYKDREIMNIDPLRPQRPDIIEREVVGKSPALREDHHPPPPLSTNTSHHHDHPSGMDLNSEIPEHYDLENASSIAPSDIDIVYHYKGFREAANVRKYKATPPPLTGYHHKHQTPQHRHSPHHPGGYPSRVLQQASQPPPQPRQHQTTPLARLSPSSELSQQPRILTLHDISGKPLQSALLATTSSSGGVGKDALHSNSERSLNSPVMSQLSGQSSSAGRKTPSATPQVPQVVSVGSGAVGLTAEEIERMNARQRTSSLVSTLDAVSSSSEAQRGTGVGHHMSHRHHSPQDDNRSSTGSDDESGNDSFTCSEIEYDNNSINAEKLDDVRRPNVSNANNTKKSILPPPYESFDSSFRGSLSTLVASDDDLVPHVSSALYRQANGSPASAALGWDHLFNWRPNFESMIGVFKDIAELPDAVNGRMSSSLRLQNGTPKPSEEYV</sequence>
<dbReference type="Pfam" id="PF02210">
    <property type="entry name" value="Laminin_G_2"/>
    <property type="match status" value="1"/>
</dbReference>
<dbReference type="GO" id="GO:0048056">
    <property type="term" value="P:R3/R4 cell differentiation"/>
    <property type="evidence" value="ECO:0007669"/>
    <property type="project" value="UniProtKB-ARBA"/>
</dbReference>
<dbReference type="SUPFAM" id="SSF49313">
    <property type="entry name" value="Cadherin-like"/>
    <property type="match status" value="34"/>
</dbReference>
<dbReference type="FunFam" id="2.60.40.60:FF:000039">
    <property type="entry name" value="FAT atypical cadherin 3"/>
    <property type="match status" value="1"/>
</dbReference>
<feature type="domain" description="Cadherin" evidence="23">
    <location>
        <begin position="1089"/>
        <end position="1197"/>
    </location>
</feature>
<dbReference type="InterPro" id="IPR002126">
    <property type="entry name" value="Cadherin-like_dom"/>
</dbReference>
<evidence type="ECO:0000313" key="25">
    <source>
        <dbReference type="Proteomes" id="UP000005204"/>
    </source>
</evidence>
<dbReference type="GO" id="GO:0016477">
    <property type="term" value="P:cell migration"/>
    <property type="evidence" value="ECO:0007669"/>
    <property type="project" value="UniProtKB-ARBA"/>
</dbReference>
<dbReference type="KEGG" id="bmor:101743456"/>
<feature type="compositionally biased region" description="Polar residues" evidence="18">
    <location>
        <begin position="4863"/>
        <end position="4879"/>
    </location>
</feature>
<feature type="disulfide bond" evidence="17">
    <location>
        <begin position="3943"/>
        <end position="3952"/>
    </location>
</feature>
<feature type="domain" description="Cadherin" evidence="23">
    <location>
        <begin position="2575"/>
        <end position="2680"/>
    </location>
</feature>
<evidence type="ECO:0000256" key="3">
    <source>
        <dbReference type="ARBA" id="ARBA00022536"/>
    </source>
</evidence>
<feature type="region of interest" description="Disordered" evidence="18">
    <location>
        <begin position="4589"/>
        <end position="4620"/>
    </location>
</feature>
<dbReference type="PANTHER" id="PTHR24026:SF126">
    <property type="entry name" value="PROTOCADHERIN FAT 4"/>
    <property type="match status" value="1"/>
</dbReference>
<dbReference type="Proteomes" id="UP000005204">
    <property type="component" value="Unassembled WGS sequence"/>
</dbReference>
<evidence type="ECO:0000256" key="11">
    <source>
        <dbReference type="ARBA" id="ARBA00023157"/>
    </source>
</evidence>
<organism evidence="24 25">
    <name type="scientific">Bombyx mori</name>
    <name type="common">Silk moth</name>
    <dbReference type="NCBI Taxonomy" id="7091"/>
    <lineage>
        <taxon>Eukaryota</taxon>
        <taxon>Metazoa</taxon>
        <taxon>Ecdysozoa</taxon>
        <taxon>Arthropoda</taxon>
        <taxon>Hexapoda</taxon>
        <taxon>Insecta</taxon>
        <taxon>Pterygota</taxon>
        <taxon>Neoptera</taxon>
        <taxon>Endopterygota</taxon>
        <taxon>Lepidoptera</taxon>
        <taxon>Glossata</taxon>
        <taxon>Ditrysia</taxon>
        <taxon>Bombycoidea</taxon>
        <taxon>Bombycidae</taxon>
        <taxon>Bombycinae</taxon>
        <taxon>Bombyx</taxon>
    </lineage>
</organism>
<comment type="subunit">
    <text evidence="13">Heterophilic interaction with FAT4; this interaction affects their respective protein levels.</text>
</comment>
<evidence type="ECO:0000256" key="5">
    <source>
        <dbReference type="ARBA" id="ARBA00022729"/>
    </source>
</evidence>
<feature type="region of interest" description="Disordered" evidence="18">
    <location>
        <begin position="4489"/>
        <end position="4510"/>
    </location>
</feature>
<dbReference type="FunFam" id="2.60.40.60:FF:000020">
    <property type="entry name" value="Dachsous cadherin-related 1b"/>
    <property type="match status" value="3"/>
</dbReference>
<evidence type="ECO:0000256" key="4">
    <source>
        <dbReference type="ARBA" id="ARBA00022692"/>
    </source>
</evidence>
<dbReference type="FunFam" id="2.60.40.60:FF:000081">
    <property type="entry name" value="protocadherin Fat 4"/>
    <property type="match status" value="1"/>
</dbReference>
<dbReference type="SMART" id="SM00282">
    <property type="entry name" value="LamG"/>
    <property type="match status" value="2"/>
</dbReference>
<feature type="domain" description="Cadherin" evidence="23">
    <location>
        <begin position="239"/>
        <end position="348"/>
    </location>
</feature>
<feature type="compositionally biased region" description="Basic residues" evidence="18">
    <location>
        <begin position="4666"/>
        <end position="4680"/>
    </location>
</feature>
<dbReference type="RefSeq" id="XP_037870641.1">
    <property type="nucleotide sequence ID" value="XM_038014713.2"/>
</dbReference>
<dbReference type="PROSITE" id="PS00232">
    <property type="entry name" value="CADHERIN_1"/>
    <property type="match status" value="15"/>
</dbReference>
<dbReference type="FunFam" id="2.60.40.60:FF:000002">
    <property type="entry name" value="Protocadherin alpha 2"/>
    <property type="match status" value="1"/>
</dbReference>
<evidence type="ECO:0000259" key="21">
    <source>
        <dbReference type="PROSITE" id="PS50025"/>
    </source>
</evidence>
<feature type="region of interest" description="Disordered" evidence="18">
    <location>
        <begin position="4742"/>
        <end position="4790"/>
    </location>
</feature>
<dbReference type="FunFam" id="2.10.25.10:FF:000594">
    <property type="entry name" value="cadherin-related tumor suppressor"/>
    <property type="match status" value="1"/>
</dbReference>
<keyword evidence="6" id="KW-0677">Repeat</keyword>
<dbReference type="GO" id="GO:0050769">
    <property type="term" value="P:positive regulation of neurogenesis"/>
    <property type="evidence" value="ECO:0007669"/>
    <property type="project" value="UniProtKB-ARBA"/>
</dbReference>
<feature type="domain" description="Cadherin" evidence="23">
    <location>
        <begin position="1539"/>
        <end position="1616"/>
    </location>
</feature>
<feature type="compositionally biased region" description="Polar residues" evidence="18">
    <location>
        <begin position="4890"/>
        <end position="4899"/>
    </location>
</feature>
<dbReference type="GO" id="GO:0007424">
    <property type="term" value="P:open tracheal system development"/>
    <property type="evidence" value="ECO:0007669"/>
    <property type="project" value="UniProtKB-ARBA"/>
</dbReference>
<evidence type="ECO:0000256" key="8">
    <source>
        <dbReference type="ARBA" id="ARBA00022889"/>
    </source>
</evidence>
<dbReference type="GO" id="GO:0048589">
    <property type="term" value="P:developmental growth"/>
    <property type="evidence" value="ECO:0007669"/>
    <property type="project" value="UniProtKB-ARBA"/>
</dbReference>
<dbReference type="FunFam" id="2.60.40.60:FF:000080">
    <property type="entry name" value="FAT atypical cadherin 1"/>
    <property type="match status" value="2"/>
</dbReference>
<dbReference type="GO" id="GO:0090251">
    <property type="term" value="P:protein localization involved in establishment of planar polarity"/>
    <property type="evidence" value="ECO:0007669"/>
    <property type="project" value="UniProtKB-ARBA"/>
</dbReference>
<dbReference type="SMART" id="SM00112">
    <property type="entry name" value="CA"/>
    <property type="match status" value="34"/>
</dbReference>
<evidence type="ECO:0000256" key="13">
    <source>
        <dbReference type="ARBA" id="ARBA00062150"/>
    </source>
</evidence>
<dbReference type="PANTHER" id="PTHR24026">
    <property type="entry name" value="FAT ATYPICAL CADHERIN-RELATED"/>
    <property type="match status" value="1"/>
</dbReference>
<feature type="domain" description="EGF-like" evidence="22">
    <location>
        <begin position="3816"/>
        <end position="3874"/>
    </location>
</feature>
<feature type="region of interest" description="Disordered" evidence="18">
    <location>
        <begin position="4810"/>
        <end position="4905"/>
    </location>
</feature>
<keyword evidence="4 19" id="KW-0812">Transmembrane</keyword>
<feature type="domain" description="EGF-like" evidence="22">
    <location>
        <begin position="3915"/>
        <end position="3953"/>
    </location>
</feature>
<evidence type="ECO:0000313" key="24">
    <source>
        <dbReference type="EnsemblMetazoa" id="XP_037870641.1"/>
    </source>
</evidence>
<feature type="domain" description="Cadherin" evidence="23">
    <location>
        <begin position="2681"/>
        <end position="2784"/>
    </location>
</feature>
<dbReference type="FunFam" id="2.60.40.60:FF:000104">
    <property type="entry name" value="cadherin-23 isoform X1"/>
    <property type="match status" value="1"/>
</dbReference>
<feature type="domain" description="Cadherin" evidence="23">
    <location>
        <begin position="2044"/>
        <end position="2149"/>
    </location>
</feature>
<feature type="domain" description="Cadherin" evidence="23">
    <location>
        <begin position="2996"/>
        <end position="3100"/>
    </location>
</feature>
<dbReference type="Pfam" id="PF00028">
    <property type="entry name" value="Cadherin"/>
    <property type="match status" value="32"/>
</dbReference>
<dbReference type="Gene3D" id="2.60.120.200">
    <property type="match status" value="2"/>
</dbReference>
<feature type="domain" description="Cadherin" evidence="23">
    <location>
        <begin position="354"/>
        <end position="460"/>
    </location>
</feature>
<evidence type="ECO:0000256" key="20">
    <source>
        <dbReference type="SAM" id="SignalP"/>
    </source>
</evidence>
<feature type="domain" description="Laminin G" evidence="21">
    <location>
        <begin position="3992"/>
        <end position="4186"/>
    </location>
</feature>
<feature type="compositionally biased region" description="Polar residues" evidence="18">
    <location>
        <begin position="4499"/>
        <end position="4510"/>
    </location>
</feature>
<feature type="signal peptide" evidence="20">
    <location>
        <begin position="1"/>
        <end position="26"/>
    </location>
</feature>
<feature type="disulfide bond" evidence="17">
    <location>
        <begin position="3981"/>
        <end position="3990"/>
    </location>
</feature>
<dbReference type="FunFam" id="2.60.40.60:FF:000013">
    <property type="entry name" value="Cadherin EGF LAG seven-pass G-type receptor"/>
    <property type="match status" value="1"/>
</dbReference>
<dbReference type="FunFam" id="2.60.40.60:FF:000033">
    <property type="entry name" value="FAT atypical cadherin 1"/>
    <property type="match status" value="3"/>
</dbReference>
<feature type="compositionally biased region" description="Polar residues" evidence="18">
    <location>
        <begin position="4811"/>
        <end position="4831"/>
    </location>
</feature>
<dbReference type="GO" id="GO:0005911">
    <property type="term" value="C:cell-cell junction"/>
    <property type="evidence" value="ECO:0007669"/>
    <property type="project" value="UniProtKB-ARBA"/>
</dbReference>
<feature type="disulfide bond" evidence="17">
    <location>
        <begin position="3924"/>
        <end position="3941"/>
    </location>
</feature>
<feature type="region of interest" description="Disordered" evidence="18">
    <location>
        <begin position="4658"/>
        <end position="4719"/>
    </location>
</feature>
<feature type="domain" description="Cadherin" evidence="23">
    <location>
        <begin position="2256"/>
        <end position="2362"/>
    </location>
</feature>
<protein>
    <recommendedName>
        <fullName evidence="14">Protocadherin-16</fullName>
    </recommendedName>
    <alternativeName>
        <fullName evidence="15">Protein dachsous homolog 1</fullName>
    </alternativeName>
</protein>
<dbReference type="GO" id="GO:0035332">
    <property type="term" value="P:positive regulation of hippo signaling"/>
    <property type="evidence" value="ECO:0007669"/>
    <property type="project" value="UniProtKB-ARBA"/>
</dbReference>
<dbReference type="PROSITE" id="PS00022">
    <property type="entry name" value="EGF_1"/>
    <property type="match status" value="4"/>
</dbReference>
<comment type="subcellular location">
    <subcellularLocation>
        <location evidence="1">Cell membrane</location>
        <topology evidence="1">Single-pass type I membrane protein</topology>
    </subcellularLocation>
</comment>
<dbReference type="Pfam" id="PF25374">
    <property type="entry name" value="Cadherin_FAT4_N"/>
    <property type="match status" value="1"/>
</dbReference>
<evidence type="ECO:0000256" key="10">
    <source>
        <dbReference type="ARBA" id="ARBA00023136"/>
    </source>
</evidence>
<dbReference type="SUPFAM" id="SSF49899">
    <property type="entry name" value="Concanavalin A-like lectins/glucanases"/>
    <property type="match status" value="2"/>
</dbReference>
<dbReference type="FunFam" id="2.60.40.60:FF:000116">
    <property type="entry name" value="Dachsous cadherin-related 2"/>
    <property type="match status" value="1"/>
</dbReference>
<dbReference type="GO" id="GO:0007411">
    <property type="term" value="P:axon guidance"/>
    <property type="evidence" value="ECO:0007669"/>
    <property type="project" value="UniProtKB-ARBA"/>
</dbReference>
<dbReference type="GO" id="GO:0030855">
    <property type="term" value="P:epithelial cell differentiation"/>
    <property type="evidence" value="ECO:0007669"/>
    <property type="project" value="UniProtKB-ARBA"/>
</dbReference>
<feature type="domain" description="Cadherin" evidence="23">
    <location>
        <begin position="1938"/>
        <end position="2044"/>
    </location>
</feature>
<evidence type="ECO:0000256" key="9">
    <source>
        <dbReference type="ARBA" id="ARBA00022989"/>
    </source>
</evidence>
<proteinExistence type="predicted"/>
<evidence type="ECO:0000256" key="18">
    <source>
        <dbReference type="SAM" id="MobiDB-lite"/>
    </source>
</evidence>
<dbReference type="FunFam" id="2.60.40.60:FF:000106">
    <property type="entry name" value="FAT atypical cadherin 4"/>
    <property type="match status" value="1"/>
</dbReference>
<keyword evidence="2" id="KW-1003">Cell membrane</keyword>
<feature type="domain" description="Cadherin" evidence="23">
    <location>
        <begin position="778"/>
        <end position="880"/>
    </location>
</feature>
<accession>A0A8R2R391</accession>
<name>A0A8R2R391_BOMMO</name>
<keyword evidence="7 16" id="KW-0106">Calcium</keyword>
<feature type="domain" description="Cadherin" evidence="23">
    <location>
        <begin position="3206"/>
        <end position="3308"/>
    </location>
</feature>
<evidence type="ECO:0000256" key="19">
    <source>
        <dbReference type="SAM" id="Phobius"/>
    </source>
</evidence>
<feature type="domain" description="Cadherin" evidence="23">
    <location>
        <begin position="2784"/>
        <end position="2884"/>
    </location>
</feature>
<dbReference type="FunFam" id="2.60.120.200:FF:000207">
    <property type="entry name" value="Cadherin-related tumor suppressor"/>
    <property type="match status" value="1"/>
</dbReference>
<dbReference type="InterPro" id="IPR015919">
    <property type="entry name" value="Cadherin-like_sf"/>
</dbReference>
<dbReference type="FunFam" id="2.60.40.60:FF:000181">
    <property type="entry name" value="Predicted protein"/>
    <property type="match status" value="1"/>
</dbReference>
<dbReference type="Gene3D" id="2.60.40.60">
    <property type="entry name" value="Cadherins"/>
    <property type="match status" value="34"/>
</dbReference>
<feature type="domain" description="EGF-like" evidence="22">
    <location>
        <begin position="3955"/>
        <end position="3991"/>
    </location>
</feature>
<dbReference type="InterPro" id="IPR000742">
    <property type="entry name" value="EGF"/>
</dbReference>
<dbReference type="GO" id="GO:0007476">
    <property type="term" value="P:imaginal disc-derived wing morphogenesis"/>
    <property type="evidence" value="ECO:0007669"/>
    <property type="project" value="UniProtKB-ARBA"/>
</dbReference>
<feature type="transmembrane region" description="Helical" evidence="19">
    <location>
        <begin position="4455"/>
        <end position="4478"/>
    </location>
</feature>
<feature type="domain" description="Cadherin" evidence="23">
    <location>
        <begin position="1304"/>
        <end position="1408"/>
    </location>
</feature>
<dbReference type="FunFam" id="2.60.40.60:FF:000143">
    <property type="entry name" value="FAT atypical cadherin 4"/>
    <property type="match status" value="1"/>
</dbReference>
<dbReference type="SUPFAM" id="SSF57196">
    <property type="entry name" value="EGF/Laminin"/>
    <property type="match status" value="2"/>
</dbReference>
<dbReference type="GO" id="GO:0005509">
    <property type="term" value="F:calcium ion binding"/>
    <property type="evidence" value="ECO:0007669"/>
    <property type="project" value="UniProtKB-UniRule"/>
</dbReference>
<keyword evidence="12" id="KW-0325">Glycoprotein</keyword>
<dbReference type="PROSITE" id="PS01186">
    <property type="entry name" value="EGF_2"/>
    <property type="match status" value="2"/>
</dbReference>